<dbReference type="EMBL" id="JABSTQ010009031">
    <property type="protein sequence ID" value="KAG0433809.1"/>
    <property type="molecule type" value="Genomic_DNA"/>
</dbReference>
<dbReference type="Proteomes" id="UP000805193">
    <property type="component" value="Unassembled WGS sequence"/>
</dbReference>
<evidence type="ECO:0000313" key="2">
    <source>
        <dbReference type="Proteomes" id="UP000805193"/>
    </source>
</evidence>
<protein>
    <submittedName>
        <fullName evidence="1">Uncharacterized protein</fullName>
    </submittedName>
</protein>
<evidence type="ECO:0000313" key="1">
    <source>
        <dbReference type="EMBL" id="KAG0433809.1"/>
    </source>
</evidence>
<gene>
    <name evidence="1" type="ORF">HPB47_019565</name>
</gene>
<sequence>MAVGPYLPHCEIPVNTPHDHRVQWVPMTDYLVSWVNDIRLSWIDEFLRLIHVRRMWHEVSAFFEDGASYFATHSGPVYSAAFPGPGPFHGVPPSMGADAFGERGFVPVPMRCWDWRGEELPHIPVTVDWPGWAPERSGAVIPLPDLRTLSLIQAGVYVHPTPYHHLGGYLAPTLREFGAFRVAAADRLHLAGALTHRQMTWSCKQLDRAARGEQTTPAFVELFRGTFGSGPGEAPTLEALLGRTVERVLGAPILSFDVDRSWLWALAPPRSFVSQVFPRGGRGIRFCPPRSHPGLLHPRPT</sequence>
<name>A0AC60QLD9_IXOPE</name>
<accession>A0AC60QLD9</accession>
<reference evidence="1 2" key="1">
    <citation type="journal article" date="2020" name="Cell">
        <title>Large-Scale Comparative Analyses of Tick Genomes Elucidate Their Genetic Diversity and Vector Capacities.</title>
        <authorList>
            <consortium name="Tick Genome and Microbiome Consortium (TIGMIC)"/>
            <person name="Jia N."/>
            <person name="Wang J."/>
            <person name="Shi W."/>
            <person name="Du L."/>
            <person name="Sun Y."/>
            <person name="Zhan W."/>
            <person name="Jiang J.F."/>
            <person name="Wang Q."/>
            <person name="Zhang B."/>
            <person name="Ji P."/>
            <person name="Bell-Sakyi L."/>
            <person name="Cui X.M."/>
            <person name="Yuan T.T."/>
            <person name="Jiang B.G."/>
            <person name="Yang W.F."/>
            <person name="Lam T.T."/>
            <person name="Chang Q.C."/>
            <person name="Ding S.J."/>
            <person name="Wang X.J."/>
            <person name="Zhu J.G."/>
            <person name="Ruan X.D."/>
            <person name="Zhao L."/>
            <person name="Wei J.T."/>
            <person name="Ye R.Z."/>
            <person name="Que T.C."/>
            <person name="Du C.H."/>
            <person name="Zhou Y.H."/>
            <person name="Cheng J.X."/>
            <person name="Dai P.F."/>
            <person name="Guo W.B."/>
            <person name="Han X.H."/>
            <person name="Huang E.J."/>
            <person name="Li L.F."/>
            <person name="Wei W."/>
            <person name="Gao Y.C."/>
            <person name="Liu J.Z."/>
            <person name="Shao H.Z."/>
            <person name="Wang X."/>
            <person name="Wang C.C."/>
            <person name="Yang T.C."/>
            <person name="Huo Q.B."/>
            <person name="Li W."/>
            <person name="Chen H.Y."/>
            <person name="Chen S.E."/>
            <person name="Zhou L.G."/>
            <person name="Ni X.B."/>
            <person name="Tian J.H."/>
            <person name="Sheng Y."/>
            <person name="Liu T."/>
            <person name="Pan Y.S."/>
            <person name="Xia L.Y."/>
            <person name="Li J."/>
            <person name="Zhao F."/>
            <person name="Cao W.C."/>
        </authorList>
    </citation>
    <scope>NUCLEOTIDE SEQUENCE [LARGE SCALE GENOMIC DNA]</scope>
    <source>
        <strain evidence="1">Iper-2018</strain>
    </source>
</reference>
<keyword evidence="2" id="KW-1185">Reference proteome</keyword>
<proteinExistence type="predicted"/>
<comment type="caution">
    <text evidence="1">The sequence shown here is derived from an EMBL/GenBank/DDBJ whole genome shotgun (WGS) entry which is preliminary data.</text>
</comment>
<organism evidence="1 2">
    <name type="scientific">Ixodes persulcatus</name>
    <name type="common">Taiga tick</name>
    <dbReference type="NCBI Taxonomy" id="34615"/>
    <lineage>
        <taxon>Eukaryota</taxon>
        <taxon>Metazoa</taxon>
        <taxon>Ecdysozoa</taxon>
        <taxon>Arthropoda</taxon>
        <taxon>Chelicerata</taxon>
        <taxon>Arachnida</taxon>
        <taxon>Acari</taxon>
        <taxon>Parasitiformes</taxon>
        <taxon>Ixodida</taxon>
        <taxon>Ixodoidea</taxon>
        <taxon>Ixodidae</taxon>
        <taxon>Ixodinae</taxon>
        <taxon>Ixodes</taxon>
    </lineage>
</organism>